<dbReference type="RefSeq" id="WP_274683885.1">
    <property type="nucleotide sequence ID" value="NZ_JAKNBA010000054.1"/>
</dbReference>
<comment type="cofactor">
    <cofactor evidence="4">
        <name>Zn(2+)</name>
        <dbReference type="ChEBI" id="CHEBI:29105"/>
    </cofactor>
</comment>
<evidence type="ECO:0000313" key="6">
    <source>
        <dbReference type="EMBL" id="MDE1244068.1"/>
    </source>
</evidence>
<dbReference type="NCBIfam" id="NF007489">
    <property type="entry name" value="PRK10083.1"/>
    <property type="match status" value="1"/>
</dbReference>
<evidence type="ECO:0000256" key="1">
    <source>
        <dbReference type="ARBA" id="ARBA00022723"/>
    </source>
</evidence>
<dbReference type="AlphaFoldDB" id="A0A9X4F173"/>
<dbReference type="InterPro" id="IPR011032">
    <property type="entry name" value="GroES-like_sf"/>
</dbReference>
<accession>A0A9X4F173</accession>
<keyword evidence="1 4" id="KW-0479">Metal-binding</keyword>
<dbReference type="SMART" id="SM00829">
    <property type="entry name" value="PKS_ER"/>
    <property type="match status" value="1"/>
</dbReference>
<comment type="caution">
    <text evidence="6">The sequence shown here is derived from an EMBL/GenBank/DDBJ whole genome shotgun (WGS) entry which is preliminary data.</text>
</comment>
<sequence>MKSLVIKEPNKFELVDKAMPECGKNEVVVKVAYAGICGSDMHILHGNNPFVVYPRTSGHEFSGVVEQVGSQVTHLQLSEHVVVDPVINCGHCRPCRNGRANSCLNLKVIGVHQDGGFAEYQVVPASNVYPVSKEVPLQQAALVEPYTIAANVFDRLRPCDGDSVLIYGSGVIGLTLVQVAKVLGIPSIVVDIVDEKLAVAKALGAGRVINSREEDVEAAIMEMTDGEGVPLIVDAACIPSLVPQIMRLAAPAGSVCLLGFLSEPSELMQMEVIKKELTIVGSRLNNKMFAKVIPWIESGQLNTEAIVSHQFAFDDFSSAVQQLETSPAETRKVLLKF</sequence>
<organism evidence="6 7">
    <name type="scientific">Vibrio aestuarianus</name>
    <dbReference type="NCBI Taxonomy" id="28171"/>
    <lineage>
        <taxon>Bacteria</taxon>
        <taxon>Pseudomonadati</taxon>
        <taxon>Pseudomonadota</taxon>
        <taxon>Gammaproteobacteria</taxon>
        <taxon>Vibrionales</taxon>
        <taxon>Vibrionaceae</taxon>
        <taxon>Vibrio</taxon>
    </lineage>
</organism>
<reference evidence="6" key="1">
    <citation type="submission" date="2022-02" db="EMBL/GenBank/DDBJ databases">
        <title>Emergence and expansion in Europe of a Vibrio aestuarianus clonal complex pathogenic for oysters.</title>
        <authorList>
            <person name="Mesnil A."/>
            <person name="Travers M.-A."/>
        </authorList>
    </citation>
    <scope>NUCLEOTIDE SEQUENCE</scope>
    <source>
        <strain evidence="6">19_064_11T1</strain>
    </source>
</reference>
<dbReference type="GO" id="GO:0008270">
    <property type="term" value="F:zinc ion binding"/>
    <property type="evidence" value="ECO:0007669"/>
    <property type="project" value="InterPro"/>
</dbReference>
<gene>
    <name evidence="6" type="ORF">L9W94_18390</name>
</gene>
<dbReference type="Pfam" id="PF08240">
    <property type="entry name" value="ADH_N"/>
    <property type="match status" value="1"/>
</dbReference>
<keyword evidence="2 4" id="KW-0862">Zinc</keyword>
<dbReference type="InterPro" id="IPR002328">
    <property type="entry name" value="ADH_Zn_CS"/>
</dbReference>
<dbReference type="InterPro" id="IPR013154">
    <property type="entry name" value="ADH-like_N"/>
</dbReference>
<dbReference type="Gene3D" id="3.40.50.720">
    <property type="entry name" value="NAD(P)-binding Rossmann-like Domain"/>
    <property type="match status" value="1"/>
</dbReference>
<keyword evidence="3" id="KW-0560">Oxidoreductase</keyword>
<dbReference type="GO" id="GO:0016616">
    <property type="term" value="F:oxidoreductase activity, acting on the CH-OH group of donors, NAD or NADP as acceptor"/>
    <property type="evidence" value="ECO:0007669"/>
    <property type="project" value="UniProtKB-ARBA"/>
</dbReference>
<evidence type="ECO:0000256" key="4">
    <source>
        <dbReference type="RuleBase" id="RU361277"/>
    </source>
</evidence>
<dbReference type="PANTHER" id="PTHR43401">
    <property type="entry name" value="L-THREONINE 3-DEHYDROGENASE"/>
    <property type="match status" value="1"/>
</dbReference>
<dbReference type="CDD" id="cd08261">
    <property type="entry name" value="Zn_ADH7"/>
    <property type="match status" value="1"/>
</dbReference>
<dbReference type="PROSITE" id="PS00059">
    <property type="entry name" value="ADH_ZINC"/>
    <property type="match status" value="1"/>
</dbReference>
<dbReference type="InterPro" id="IPR020843">
    <property type="entry name" value="ER"/>
</dbReference>
<dbReference type="Gene3D" id="3.90.180.10">
    <property type="entry name" value="Medium-chain alcohol dehydrogenases, catalytic domain"/>
    <property type="match status" value="1"/>
</dbReference>
<dbReference type="PANTHER" id="PTHR43401:SF2">
    <property type="entry name" value="L-THREONINE 3-DEHYDROGENASE"/>
    <property type="match status" value="1"/>
</dbReference>
<evidence type="ECO:0000256" key="2">
    <source>
        <dbReference type="ARBA" id="ARBA00022833"/>
    </source>
</evidence>
<proteinExistence type="inferred from homology"/>
<evidence type="ECO:0000256" key="3">
    <source>
        <dbReference type="ARBA" id="ARBA00023002"/>
    </source>
</evidence>
<dbReference type="Pfam" id="PF00107">
    <property type="entry name" value="ADH_zinc_N"/>
    <property type="match status" value="1"/>
</dbReference>
<evidence type="ECO:0000259" key="5">
    <source>
        <dbReference type="SMART" id="SM00829"/>
    </source>
</evidence>
<dbReference type="InterPro" id="IPR036291">
    <property type="entry name" value="NAD(P)-bd_dom_sf"/>
</dbReference>
<feature type="domain" description="Enoyl reductase (ER)" evidence="5">
    <location>
        <begin position="7"/>
        <end position="335"/>
    </location>
</feature>
<dbReference type="SUPFAM" id="SSF51735">
    <property type="entry name" value="NAD(P)-binding Rossmann-fold domains"/>
    <property type="match status" value="1"/>
</dbReference>
<protein>
    <submittedName>
        <fullName evidence="6">Zn-dependent oxidoreductase</fullName>
    </submittedName>
</protein>
<dbReference type="Proteomes" id="UP001140979">
    <property type="component" value="Unassembled WGS sequence"/>
</dbReference>
<dbReference type="InterPro" id="IPR050129">
    <property type="entry name" value="Zn_alcohol_dh"/>
</dbReference>
<name>A0A9X4F173_9VIBR</name>
<dbReference type="SUPFAM" id="SSF50129">
    <property type="entry name" value="GroES-like"/>
    <property type="match status" value="1"/>
</dbReference>
<evidence type="ECO:0000313" key="7">
    <source>
        <dbReference type="Proteomes" id="UP001140979"/>
    </source>
</evidence>
<dbReference type="EMBL" id="JAKNBA010000054">
    <property type="protein sequence ID" value="MDE1244068.1"/>
    <property type="molecule type" value="Genomic_DNA"/>
</dbReference>
<dbReference type="InterPro" id="IPR013149">
    <property type="entry name" value="ADH-like_C"/>
</dbReference>
<comment type="similarity">
    <text evidence="4">Belongs to the zinc-containing alcohol dehydrogenase family.</text>
</comment>